<protein>
    <recommendedName>
        <fullName evidence="1">STAS domain-containing protein</fullName>
    </recommendedName>
</protein>
<dbReference type="CDD" id="cd07043">
    <property type="entry name" value="STAS_anti-anti-sigma_factors"/>
    <property type="match status" value="1"/>
</dbReference>
<dbReference type="InterPro" id="IPR052746">
    <property type="entry name" value="MlaB_ABC_Transporter"/>
</dbReference>
<feature type="domain" description="STAS" evidence="1">
    <location>
        <begin position="1"/>
        <end position="94"/>
    </location>
</feature>
<comment type="caution">
    <text evidence="2">The sequence shown here is derived from an EMBL/GenBank/DDBJ whole genome shotgun (WGS) entry which is preliminary data.</text>
</comment>
<dbReference type="PROSITE" id="PS50801">
    <property type="entry name" value="STAS"/>
    <property type="match status" value="1"/>
</dbReference>
<dbReference type="AlphaFoldDB" id="A0A0F3IMP7"/>
<accession>A0A0F3IMP7</accession>
<dbReference type="OrthoDB" id="5297990at2"/>
<evidence type="ECO:0000313" key="3">
    <source>
        <dbReference type="Proteomes" id="UP000033684"/>
    </source>
</evidence>
<gene>
    <name evidence="2" type="ORF">VZ94_02215</name>
</gene>
<dbReference type="InterPro" id="IPR036513">
    <property type="entry name" value="STAS_dom_sf"/>
</dbReference>
<dbReference type="Pfam" id="PF13466">
    <property type="entry name" value="STAS_2"/>
    <property type="match status" value="1"/>
</dbReference>
<reference evidence="3" key="1">
    <citation type="submission" date="2015-03" db="EMBL/GenBank/DDBJ databases">
        <title>Draft genome sequence of a novel methanotroph (Sn10-6) isolated from flooded ricefield rhizosphere in India.</title>
        <authorList>
            <person name="Pandit P.S."/>
            <person name="Pore S.D."/>
            <person name="Arora P."/>
            <person name="Kapse N.G."/>
            <person name="Dhakephalkar P.K."/>
            <person name="Rahalkar M.C."/>
        </authorList>
    </citation>
    <scope>NUCLEOTIDE SEQUENCE [LARGE SCALE GENOMIC DNA]</scope>
    <source>
        <strain evidence="3">Sn10-6</strain>
    </source>
</reference>
<dbReference type="RefSeq" id="WP_045777990.1">
    <property type="nucleotide sequence ID" value="NZ_LAJX01000016.1"/>
</dbReference>
<organism evidence="2 3">
    <name type="scientific">Methylocucumis oryzae</name>
    <dbReference type="NCBI Taxonomy" id="1632867"/>
    <lineage>
        <taxon>Bacteria</taxon>
        <taxon>Pseudomonadati</taxon>
        <taxon>Pseudomonadota</taxon>
        <taxon>Gammaproteobacteria</taxon>
        <taxon>Methylococcales</taxon>
        <taxon>Methylococcaceae</taxon>
        <taxon>Methylocucumis</taxon>
    </lineage>
</organism>
<dbReference type="Proteomes" id="UP000033684">
    <property type="component" value="Unassembled WGS sequence"/>
</dbReference>
<dbReference type="PANTHER" id="PTHR35849:SF2">
    <property type="entry name" value="BLR2341 PROTEIN"/>
    <property type="match status" value="1"/>
</dbReference>
<dbReference type="Gene3D" id="3.30.750.24">
    <property type="entry name" value="STAS domain"/>
    <property type="match status" value="1"/>
</dbReference>
<dbReference type="PANTHER" id="PTHR35849">
    <property type="entry name" value="BLR2341 PROTEIN"/>
    <property type="match status" value="1"/>
</dbReference>
<evidence type="ECO:0000259" key="1">
    <source>
        <dbReference type="PROSITE" id="PS50801"/>
    </source>
</evidence>
<name>A0A0F3IMP7_9GAMM</name>
<dbReference type="EMBL" id="LAJX01000016">
    <property type="protein sequence ID" value="KJV07803.1"/>
    <property type="molecule type" value="Genomic_DNA"/>
</dbReference>
<sequence>MGAVRLPDDLTIYQVTEIKAILLKALREYERRNTAIELDFSNVKECDGAGVQLLLALSNSAAKAGATVALHSVPKPLAKLLDDLQLSSRFLVNS</sequence>
<dbReference type="InterPro" id="IPR002645">
    <property type="entry name" value="STAS_dom"/>
</dbReference>
<dbReference type="InterPro" id="IPR058548">
    <property type="entry name" value="MlaB-like_STAS"/>
</dbReference>
<proteinExistence type="predicted"/>
<reference evidence="2 3" key="2">
    <citation type="journal article" date="2016" name="Microb. Ecol.">
        <title>Genome Characteristics of a Novel Type I Methanotroph (Sn10-6) Isolated from a Flooded Indian Rice Field.</title>
        <authorList>
            <person name="Rahalkar M.C."/>
            <person name="Pandit P.S."/>
            <person name="Dhakephalkar P.K."/>
            <person name="Pore S."/>
            <person name="Arora P."/>
            <person name="Kapse N."/>
        </authorList>
    </citation>
    <scope>NUCLEOTIDE SEQUENCE [LARGE SCALE GENOMIC DNA]</scope>
    <source>
        <strain evidence="2 3">Sn10-6</strain>
    </source>
</reference>
<evidence type="ECO:0000313" key="2">
    <source>
        <dbReference type="EMBL" id="KJV07803.1"/>
    </source>
</evidence>
<keyword evidence="3" id="KW-1185">Reference proteome</keyword>
<dbReference type="SUPFAM" id="SSF52091">
    <property type="entry name" value="SpoIIaa-like"/>
    <property type="match status" value="1"/>
</dbReference>